<gene>
    <name evidence="1" type="ORF">EZ428_15955</name>
</gene>
<dbReference type="OrthoDB" id="1448270at2"/>
<dbReference type="AlphaFoldDB" id="A0A4R0MQQ5"/>
<protein>
    <submittedName>
        <fullName evidence="1">Uncharacterized protein</fullName>
    </submittedName>
</protein>
<dbReference type="RefSeq" id="WP_131554182.1">
    <property type="nucleotide sequence ID" value="NZ_SJSK01000004.1"/>
</dbReference>
<dbReference type="Proteomes" id="UP000292884">
    <property type="component" value="Unassembled WGS sequence"/>
</dbReference>
<comment type="caution">
    <text evidence="1">The sequence shown here is derived from an EMBL/GenBank/DDBJ whole genome shotgun (WGS) entry which is preliminary data.</text>
</comment>
<dbReference type="EMBL" id="SJSK01000004">
    <property type="protein sequence ID" value="TCC89195.1"/>
    <property type="molecule type" value="Genomic_DNA"/>
</dbReference>
<proteinExistence type="predicted"/>
<accession>A0A4R0MQQ5</accession>
<name>A0A4R0MQQ5_9SPHI</name>
<sequence>MKKLLTLIILFVGLNQSYGQTLTYDDFKSLIPYLKTEDWKSAFKESSKLLTAEKDTSDFHAIILYINIFSAAGMVTENQMSYKELEQNVMKFQGQKIIMPAHPVTTKDGALSQLKFEVTDSTNTAFTSAANSTGTNILCFEKFIFKDKVNLDDFTEKSIVRCGGTLEKIETNPNKSLIWILRLTVKDAFARKAN</sequence>
<reference evidence="1 2" key="1">
    <citation type="submission" date="2019-02" db="EMBL/GenBank/DDBJ databases">
        <title>Pedobacter sp. RP-1-13 sp. nov., isolated from Arctic soil.</title>
        <authorList>
            <person name="Dahal R.H."/>
        </authorList>
    </citation>
    <scope>NUCLEOTIDE SEQUENCE [LARGE SCALE GENOMIC DNA]</scope>
    <source>
        <strain evidence="1 2">RP-1-13</strain>
    </source>
</reference>
<keyword evidence="2" id="KW-1185">Reference proteome</keyword>
<evidence type="ECO:0000313" key="2">
    <source>
        <dbReference type="Proteomes" id="UP000292884"/>
    </source>
</evidence>
<organism evidence="1 2">
    <name type="scientific">Pedobacter frigiditerrae</name>
    <dbReference type="NCBI Taxonomy" id="2530452"/>
    <lineage>
        <taxon>Bacteria</taxon>
        <taxon>Pseudomonadati</taxon>
        <taxon>Bacteroidota</taxon>
        <taxon>Sphingobacteriia</taxon>
        <taxon>Sphingobacteriales</taxon>
        <taxon>Sphingobacteriaceae</taxon>
        <taxon>Pedobacter</taxon>
    </lineage>
</organism>
<evidence type="ECO:0000313" key="1">
    <source>
        <dbReference type="EMBL" id="TCC89195.1"/>
    </source>
</evidence>